<organism evidence="1 2">
    <name type="scientific">Araneus ventricosus</name>
    <name type="common">Orbweaver spider</name>
    <name type="synonym">Epeira ventricosa</name>
    <dbReference type="NCBI Taxonomy" id="182803"/>
    <lineage>
        <taxon>Eukaryota</taxon>
        <taxon>Metazoa</taxon>
        <taxon>Ecdysozoa</taxon>
        <taxon>Arthropoda</taxon>
        <taxon>Chelicerata</taxon>
        <taxon>Arachnida</taxon>
        <taxon>Araneae</taxon>
        <taxon>Araneomorphae</taxon>
        <taxon>Entelegynae</taxon>
        <taxon>Araneoidea</taxon>
        <taxon>Araneidae</taxon>
        <taxon>Araneus</taxon>
    </lineage>
</organism>
<comment type="caution">
    <text evidence="1">The sequence shown here is derived from an EMBL/GenBank/DDBJ whole genome shotgun (WGS) entry which is preliminary data.</text>
</comment>
<protein>
    <submittedName>
        <fullName evidence="1">Uncharacterized protein</fullName>
    </submittedName>
</protein>
<evidence type="ECO:0000313" key="1">
    <source>
        <dbReference type="EMBL" id="GBM12610.1"/>
    </source>
</evidence>
<dbReference type="Proteomes" id="UP000499080">
    <property type="component" value="Unassembled WGS sequence"/>
</dbReference>
<dbReference type="AlphaFoldDB" id="A0A4Y2D7A0"/>
<evidence type="ECO:0000313" key="2">
    <source>
        <dbReference type="Proteomes" id="UP000499080"/>
    </source>
</evidence>
<sequence>MLIRRISNMKHVHGFPSSSGISKENPIGIHNFEDCLCLTTNTFKTSSVVLNLDPLVPGLQLGHERGLGIQGQMKNDRCDSSDTKAGPS</sequence>
<gene>
    <name evidence="1" type="ORF">AVEN_146789_1</name>
</gene>
<dbReference type="EMBL" id="BGPR01000316">
    <property type="protein sequence ID" value="GBM12610.1"/>
    <property type="molecule type" value="Genomic_DNA"/>
</dbReference>
<keyword evidence="2" id="KW-1185">Reference proteome</keyword>
<accession>A0A4Y2D7A0</accession>
<reference evidence="1 2" key="1">
    <citation type="journal article" date="2019" name="Sci. Rep.">
        <title>Orb-weaving spider Araneus ventricosus genome elucidates the spidroin gene catalogue.</title>
        <authorList>
            <person name="Kono N."/>
            <person name="Nakamura H."/>
            <person name="Ohtoshi R."/>
            <person name="Moran D.A.P."/>
            <person name="Shinohara A."/>
            <person name="Yoshida Y."/>
            <person name="Fujiwara M."/>
            <person name="Mori M."/>
            <person name="Tomita M."/>
            <person name="Arakawa K."/>
        </authorList>
    </citation>
    <scope>NUCLEOTIDE SEQUENCE [LARGE SCALE GENOMIC DNA]</scope>
</reference>
<name>A0A4Y2D7A0_ARAVE</name>
<proteinExistence type="predicted"/>